<name>A0A699Z2Q9_HAELA</name>
<reference evidence="1 2" key="1">
    <citation type="submission" date="2020-02" db="EMBL/GenBank/DDBJ databases">
        <title>Draft genome sequence of Haematococcus lacustris strain NIES-144.</title>
        <authorList>
            <person name="Morimoto D."/>
            <person name="Nakagawa S."/>
            <person name="Yoshida T."/>
            <person name="Sawayama S."/>
        </authorList>
    </citation>
    <scope>NUCLEOTIDE SEQUENCE [LARGE SCALE GENOMIC DNA]</scope>
    <source>
        <strain evidence="1 2">NIES-144</strain>
    </source>
</reference>
<comment type="caution">
    <text evidence="1">The sequence shown here is derived from an EMBL/GenBank/DDBJ whole genome shotgun (WGS) entry which is preliminary data.</text>
</comment>
<proteinExistence type="predicted"/>
<organism evidence="1 2">
    <name type="scientific">Haematococcus lacustris</name>
    <name type="common">Green alga</name>
    <name type="synonym">Haematococcus pluvialis</name>
    <dbReference type="NCBI Taxonomy" id="44745"/>
    <lineage>
        <taxon>Eukaryota</taxon>
        <taxon>Viridiplantae</taxon>
        <taxon>Chlorophyta</taxon>
        <taxon>core chlorophytes</taxon>
        <taxon>Chlorophyceae</taxon>
        <taxon>CS clade</taxon>
        <taxon>Chlamydomonadales</taxon>
        <taxon>Haematococcaceae</taxon>
        <taxon>Haematococcus</taxon>
    </lineage>
</organism>
<dbReference type="AlphaFoldDB" id="A0A699Z2Q9"/>
<dbReference type="EMBL" id="BLLF01000907">
    <property type="protein sequence ID" value="GFH15835.1"/>
    <property type="molecule type" value="Genomic_DNA"/>
</dbReference>
<keyword evidence="2" id="KW-1185">Reference proteome</keyword>
<evidence type="ECO:0000313" key="2">
    <source>
        <dbReference type="Proteomes" id="UP000485058"/>
    </source>
</evidence>
<evidence type="ECO:0000313" key="1">
    <source>
        <dbReference type="EMBL" id="GFH15835.1"/>
    </source>
</evidence>
<protein>
    <submittedName>
        <fullName evidence="1">Uncharacterized protein</fullName>
    </submittedName>
</protein>
<accession>A0A699Z2Q9</accession>
<dbReference type="Proteomes" id="UP000485058">
    <property type="component" value="Unassembled WGS sequence"/>
</dbReference>
<sequence length="164" mass="17335">MPYANLSAFSDHQRKPLQALLAGCHMCPRTNHSGEMDLIGTTNFYPASSTTEAGGNRSLGGLKAATKGRDEGNVWGGSAVWQQQLQLYSVRQTHEAGAYHNIYGQLSTLVAAGVGCFVGRSPLSMYACIPVEHAHVEQCYTFLGVYGDAGSVGTASITITAAAH</sequence>
<gene>
    <name evidence="1" type="ORF">HaLaN_12142</name>
</gene>